<dbReference type="Gene3D" id="3.40.50.620">
    <property type="entry name" value="HUPs"/>
    <property type="match status" value="1"/>
</dbReference>
<comment type="caution">
    <text evidence="10">The sequence shown here is derived from an EMBL/GenBank/DDBJ whole genome shotgun (WGS) entry which is preliminary data.</text>
</comment>
<feature type="binding site" evidence="8">
    <location>
        <begin position="28"/>
        <end position="33"/>
    </location>
    <ligand>
        <name>ATP</name>
        <dbReference type="ChEBI" id="CHEBI:30616"/>
    </ligand>
</feature>
<dbReference type="Pfam" id="PF11734">
    <property type="entry name" value="TilS_C"/>
    <property type="match status" value="1"/>
</dbReference>
<dbReference type="Pfam" id="PF01171">
    <property type="entry name" value="ATP_bind_3"/>
    <property type="match status" value="1"/>
</dbReference>
<evidence type="ECO:0000256" key="7">
    <source>
        <dbReference type="ARBA" id="ARBA00048539"/>
    </source>
</evidence>
<comment type="subcellular location">
    <subcellularLocation>
        <location evidence="1 8">Cytoplasm</location>
    </subcellularLocation>
</comment>
<dbReference type="SUPFAM" id="SSF52402">
    <property type="entry name" value="Adenine nucleotide alpha hydrolases-like"/>
    <property type="match status" value="1"/>
</dbReference>
<protein>
    <recommendedName>
        <fullName evidence="8">tRNA(Ile)-lysidine synthase</fullName>
        <ecNumber evidence="8">6.3.4.19</ecNumber>
    </recommendedName>
    <alternativeName>
        <fullName evidence="8">tRNA(Ile)-2-lysyl-cytidine synthase</fullName>
    </alternativeName>
    <alternativeName>
        <fullName evidence="8">tRNA(Ile)-lysidine synthetase</fullName>
    </alternativeName>
</protein>
<comment type="function">
    <text evidence="8">Ligates lysine onto the cytidine present at position 34 of the AUA codon-specific tRNA(Ile) that contains the anticodon CAU, in an ATP-dependent manner. Cytidine is converted to lysidine, thus changing the amino acid specificity of the tRNA from methionine to isoleucine.</text>
</comment>
<dbReference type="InterPro" id="IPR012795">
    <property type="entry name" value="tRNA_Ile_lys_synt_N"/>
</dbReference>
<evidence type="ECO:0000256" key="8">
    <source>
        <dbReference type="HAMAP-Rule" id="MF_01161"/>
    </source>
</evidence>
<name>A0A839S979_9SPHI</name>
<dbReference type="PANTHER" id="PTHR43033">
    <property type="entry name" value="TRNA(ILE)-LYSIDINE SYNTHASE-RELATED"/>
    <property type="match status" value="1"/>
</dbReference>
<evidence type="ECO:0000313" key="11">
    <source>
        <dbReference type="Proteomes" id="UP000539265"/>
    </source>
</evidence>
<dbReference type="PANTHER" id="PTHR43033:SF1">
    <property type="entry name" value="TRNA(ILE)-LYSIDINE SYNTHASE-RELATED"/>
    <property type="match status" value="1"/>
</dbReference>
<dbReference type="InterPro" id="IPR012796">
    <property type="entry name" value="Lysidine-tRNA-synth_C"/>
</dbReference>
<reference evidence="10" key="1">
    <citation type="submission" date="2020-08" db="EMBL/GenBank/DDBJ databases">
        <title>Genomic Encyclopedia of Type Strains, Phase III (KMG-III): the genomes of soil and plant-associated and newly described type strains.</title>
        <authorList>
            <person name="Whitman W."/>
        </authorList>
    </citation>
    <scope>NUCLEOTIDE SEQUENCE [LARGE SCALE GENOMIC DNA]</scope>
    <source>
        <strain evidence="10">CECT 8628</strain>
    </source>
</reference>
<gene>
    <name evidence="8" type="primary">tilS</name>
    <name evidence="10" type="ORF">FHS11_001101</name>
</gene>
<dbReference type="GO" id="GO:0006400">
    <property type="term" value="P:tRNA modification"/>
    <property type="evidence" value="ECO:0007669"/>
    <property type="project" value="UniProtKB-UniRule"/>
</dbReference>
<evidence type="ECO:0000256" key="2">
    <source>
        <dbReference type="ARBA" id="ARBA00022490"/>
    </source>
</evidence>
<dbReference type="InterPro" id="IPR012094">
    <property type="entry name" value="tRNA_Ile_lys_synt"/>
</dbReference>
<dbReference type="HAMAP" id="MF_01161">
    <property type="entry name" value="tRNA_Ile_lys_synt"/>
    <property type="match status" value="1"/>
</dbReference>
<evidence type="ECO:0000256" key="1">
    <source>
        <dbReference type="ARBA" id="ARBA00004496"/>
    </source>
</evidence>
<evidence type="ECO:0000313" key="10">
    <source>
        <dbReference type="EMBL" id="MBB3054691.1"/>
    </source>
</evidence>
<feature type="domain" description="Lysidine-tRNA(Ile) synthetase C-terminal" evidence="9">
    <location>
        <begin position="366"/>
        <end position="439"/>
    </location>
</feature>
<comment type="similarity">
    <text evidence="8">Belongs to the tRNA(Ile)-lysidine synthase family.</text>
</comment>
<dbReference type="InterPro" id="IPR011063">
    <property type="entry name" value="TilS/TtcA_N"/>
</dbReference>
<proteinExistence type="inferred from homology"/>
<dbReference type="NCBIfam" id="TIGR02432">
    <property type="entry name" value="lysidine_TilS_N"/>
    <property type="match status" value="1"/>
</dbReference>
<dbReference type="GO" id="GO:0032267">
    <property type="term" value="F:tRNA(Ile)-lysidine synthase activity"/>
    <property type="evidence" value="ECO:0007669"/>
    <property type="project" value="UniProtKB-EC"/>
</dbReference>
<dbReference type="EC" id="6.3.4.19" evidence="8"/>
<evidence type="ECO:0000259" key="9">
    <source>
        <dbReference type="SMART" id="SM00977"/>
    </source>
</evidence>
<keyword evidence="11" id="KW-1185">Reference proteome</keyword>
<keyword evidence="5 8" id="KW-0547">Nucleotide-binding</keyword>
<keyword evidence="3 8" id="KW-0436">Ligase</keyword>
<evidence type="ECO:0000256" key="6">
    <source>
        <dbReference type="ARBA" id="ARBA00022840"/>
    </source>
</evidence>
<keyword evidence="6 8" id="KW-0067">ATP-binding</keyword>
<dbReference type="Proteomes" id="UP000539265">
    <property type="component" value="Unassembled WGS sequence"/>
</dbReference>
<comment type="catalytic activity">
    <reaction evidence="7 8">
        <text>cytidine(34) in tRNA(Ile2) + L-lysine + ATP = lysidine(34) in tRNA(Ile2) + AMP + diphosphate + H(+)</text>
        <dbReference type="Rhea" id="RHEA:43744"/>
        <dbReference type="Rhea" id="RHEA-COMP:10625"/>
        <dbReference type="Rhea" id="RHEA-COMP:10670"/>
        <dbReference type="ChEBI" id="CHEBI:15378"/>
        <dbReference type="ChEBI" id="CHEBI:30616"/>
        <dbReference type="ChEBI" id="CHEBI:32551"/>
        <dbReference type="ChEBI" id="CHEBI:33019"/>
        <dbReference type="ChEBI" id="CHEBI:82748"/>
        <dbReference type="ChEBI" id="CHEBI:83665"/>
        <dbReference type="ChEBI" id="CHEBI:456215"/>
        <dbReference type="EC" id="6.3.4.19"/>
    </reaction>
</comment>
<accession>A0A839S979</accession>
<dbReference type="GO" id="GO:0005737">
    <property type="term" value="C:cytoplasm"/>
    <property type="evidence" value="ECO:0007669"/>
    <property type="project" value="UniProtKB-SubCell"/>
</dbReference>
<dbReference type="NCBIfam" id="TIGR02433">
    <property type="entry name" value="lysidine_TilS_C"/>
    <property type="match status" value="1"/>
</dbReference>
<dbReference type="CDD" id="cd01992">
    <property type="entry name" value="TilS_N"/>
    <property type="match status" value="1"/>
</dbReference>
<dbReference type="SMART" id="SM00977">
    <property type="entry name" value="TilS_C"/>
    <property type="match status" value="1"/>
</dbReference>
<keyword evidence="4 8" id="KW-0819">tRNA processing</keyword>
<sequence>MLPVKLFTDFIDLNNLFGHSSKVLAAVSGGMDSVVMVHLLKSSGVNFGIAHCNFQLRGDESTGDQEFCRRLAEQLHVPFHTINFDTLKYGADEKISTQMAARNLRYQWFEEVRIQSGYSVIALAHHQNDAIETILLNLTRGTGIAGMHGILPKNGALVRPLLFLNREQIKNIIAENRLDYVEDSSNASVKYARNKLRLEVIPKLKELNPALEQTFEKNLQHFRELEQLLAHTVADLQKRLFVYQDSEVHLLLDELKKLAPQKLLLFNLLQAFGVNETIVDDLIASLDKHPGRVFETPSYRLVIDRGKLIISPVDCQAGGEIRIRLNDRELDYPGYKLSILHDDSPLIVKNNPLAVSIDTDLLIYPLTLRAWRQGDHFYPLGMRGNKKISDFFIGEKVPLHKKNEIPLLINGNGEVIWVGGYRPDERYKVSKETKKVTIFELMKII</sequence>
<dbReference type="RefSeq" id="WP_183475823.1">
    <property type="nucleotide sequence ID" value="NZ_JACHWX010000002.1"/>
</dbReference>
<dbReference type="GO" id="GO:0005524">
    <property type="term" value="F:ATP binding"/>
    <property type="evidence" value="ECO:0007669"/>
    <property type="project" value="UniProtKB-UniRule"/>
</dbReference>
<dbReference type="AlphaFoldDB" id="A0A839S979"/>
<evidence type="ECO:0000256" key="5">
    <source>
        <dbReference type="ARBA" id="ARBA00022741"/>
    </source>
</evidence>
<dbReference type="EMBL" id="JACHWX010000002">
    <property type="protein sequence ID" value="MBB3054691.1"/>
    <property type="molecule type" value="Genomic_DNA"/>
</dbReference>
<dbReference type="SUPFAM" id="SSF56037">
    <property type="entry name" value="PheT/TilS domain"/>
    <property type="match status" value="1"/>
</dbReference>
<dbReference type="InterPro" id="IPR014729">
    <property type="entry name" value="Rossmann-like_a/b/a_fold"/>
</dbReference>
<organism evidence="10 11">
    <name type="scientific">Mucilaginibacter gotjawali</name>
    <dbReference type="NCBI Taxonomy" id="1550579"/>
    <lineage>
        <taxon>Bacteria</taxon>
        <taxon>Pseudomonadati</taxon>
        <taxon>Bacteroidota</taxon>
        <taxon>Sphingobacteriia</taxon>
        <taxon>Sphingobacteriales</taxon>
        <taxon>Sphingobacteriaceae</taxon>
        <taxon>Mucilaginibacter</taxon>
    </lineage>
</organism>
<evidence type="ECO:0000256" key="4">
    <source>
        <dbReference type="ARBA" id="ARBA00022694"/>
    </source>
</evidence>
<comment type="domain">
    <text evidence="8">The N-terminal region contains the highly conserved SGGXDS motif, predicted to be a P-loop motif involved in ATP binding.</text>
</comment>
<keyword evidence="2 8" id="KW-0963">Cytoplasm</keyword>
<evidence type="ECO:0000256" key="3">
    <source>
        <dbReference type="ARBA" id="ARBA00022598"/>
    </source>
</evidence>